<dbReference type="OrthoDB" id="9813247at2"/>
<accession>A0A4Z1RHT6</accession>
<dbReference type="RefSeq" id="WP_134673084.1">
    <property type="nucleotide sequence ID" value="NZ_CP039383.2"/>
</dbReference>
<evidence type="ECO:0000313" key="2">
    <source>
        <dbReference type="Proteomes" id="UP000298681"/>
    </source>
</evidence>
<keyword evidence="2" id="KW-1185">Reference proteome</keyword>
<sequence>MYANDEIAQTLPFPQVLTQPYAGRCRRSHVAGAVLDPGRLDSFNALLGQLGRSHPLQADQIATAARILAHATAGANDAPPCIRHRLDLAGQLAPMVGDRAWAVDEAMLPPALSVLAYLGDSADLIPDDLACVGRLDDALVIDAAWPRLAAEVAGFVDFCRLRRLEAQWLGSPETAFRFDRNDWKAARLAEATLNAHRDRVWLSSYVPAGGARFQVH</sequence>
<dbReference type="AlphaFoldDB" id="A0A4Z1RHT6"/>
<reference evidence="1 2" key="1">
    <citation type="submission" date="2019-01" db="EMBL/GenBank/DDBJ databases">
        <authorList>
            <person name="Zhang S."/>
        </authorList>
    </citation>
    <scope>NUCLEOTIDE SEQUENCE [LARGE SCALE GENOMIC DNA]</scope>
    <source>
        <strain evidence="1 2">1626</strain>
    </source>
</reference>
<proteinExistence type="predicted"/>
<comment type="caution">
    <text evidence="1">The sequence shown here is derived from an EMBL/GenBank/DDBJ whole genome shotgun (WGS) entry which is preliminary data.</text>
</comment>
<evidence type="ECO:0000313" key="1">
    <source>
        <dbReference type="EMBL" id="TKS53699.1"/>
    </source>
</evidence>
<organism evidence="1 2">
    <name type="scientific">Luteimonas yindakuii</name>
    <dbReference type="NCBI Taxonomy" id="2565782"/>
    <lineage>
        <taxon>Bacteria</taxon>
        <taxon>Pseudomonadati</taxon>
        <taxon>Pseudomonadota</taxon>
        <taxon>Gammaproteobacteria</taxon>
        <taxon>Lysobacterales</taxon>
        <taxon>Lysobacteraceae</taxon>
        <taxon>Luteimonas</taxon>
    </lineage>
</organism>
<dbReference type="Proteomes" id="UP000298681">
    <property type="component" value="Unassembled WGS sequence"/>
</dbReference>
<dbReference type="EMBL" id="SPUH01000001">
    <property type="protein sequence ID" value="TKS53699.1"/>
    <property type="molecule type" value="Genomic_DNA"/>
</dbReference>
<gene>
    <name evidence="1" type="ORF">E4582_02205</name>
</gene>
<name>A0A4Z1RHT6_9GAMM</name>
<protein>
    <submittedName>
        <fullName evidence="1">Uncharacterized protein</fullName>
    </submittedName>
</protein>